<evidence type="ECO:0000313" key="5">
    <source>
        <dbReference type="Proteomes" id="UP000051966"/>
    </source>
</evidence>
<dbReference type="InterPro" id="IPR002901">
    <property type="entry name" value="MGlyc_endo_b_GlcNAc-like_dom"/>
</dbReference>
<keyword evidence="5" id="KW-1185">Reference proteome</keyword>
<dbReference type="PANTHER" id="PTHR33308:SF9">
    <property type="entry name" value="PEPTIDOGLYCAN HYDROLASE FLGJ"/>
    <property type="match status" value="1"/>
</dbReference>
<comment type="similarity">
    <text evidence="1">Belongs to the glycosyl hydrolase 73 family.</text>
</comment>
<comment type="caution">
    <text evidence="4">The sequence shown here is derived from an EMBL/GenBank/DDBJ whole genome shotgun (WGS) entry which is preliminary data.</text>
</comment>
<gene>
    <name evidence="4" type="ORF">FD41_GL002688</name>
</gene>
<dbReference type="EMBL" id="AZFY01000053">
    <property type="protein sequence ID" value="KRM09210.1"/>
    <property type="molecule type" value="Genomic_DNA"/>
</dbReference>
<reference evidence="4 5" key="1">
    <citation type="journal article" date="2015" name="Genome Announc.">
        <title>Expanding the biotechnology potential of lactobacilli through comparative genomics of 213 strains and associated genera.</title>
        <authorList>
            <person name="Sun Z."/>
            <person name="Harris H.M."/>
            <person name="McCann A."/>
            <person name="Guo C."/>
            <person name="Argimon S."/>
            <person name="Zhang W."/>
            <person name="Yang X."/>
            <person name="Jeffery I.B."/>
            <person name="Cooney J.C."/>
            <person name="Kagawa T.F."/>
            <person name="Liu W."/>
            <person name="Song Y."/>
            <person name="Salvetti E."/>
            <person name="Wrobel A."/>
            <person name="Rasinkangas P."/>
            <person name="Parkhill J."/>
            <person name="Rea M.C."/>
            <person name="O'Sullivan O."/>
            <person name="Ritari J."/>
            <person name="Douillard F.P."/>
            <person name="Paul Ross R."/>
            <person name="Yang R."/>
            <person name="Briner A.E."/>
            <person name="Felis G.E."/>
            <person name="de Vos W.M."/>
            <person name="Barrangou R."/>
            <person name="Klaenhammer T.R."/>
            <person name="Caufield P.W."/>
            <person name="Cui Y."/>
            <person name="Zhang H."/>
            <person name="O'Toole P.W."/>
        </authorList>
    </citation>
    <scope>NUCLEOTIDE SEQUENCE [LARGE SCALE GENOMIC DNA]</scope>
    <source>
        <strain evidence="4 5">DSM 18382</strain>
    </source>
</reference>
<dbReference type="Pfam" id="PF01832">
    <property type="entry name" value="Glucosaminidase"/>
    <property type="match status" value="1"/>
</dbReference>
<sequence length="187" mass="21486">MKTMHRKTWWVICLLLITTAVISAGLAVRNRHQAVKQPPRAPETTQYSRQPVTVKQKNRFIRRISAPAVANFQRNRIILPSVVVAQAVLESHYGLSTLYRAAKNPFGIKGSYHGKSMAFYTHEVINGKPIRVLANFRKYPNLKAAINDHNQLLHRKFVKQKICSVIERRPAYCSKTAMRRILIMQLN</sequence>
<dbReference type="PANTHER" id="PTHR33308">
    <property type="entry name" value="PEPTIDOGLYCAN HYDROLASE FLGJ"/>
    <property type="match status" value="1"/>
</dbReference>
<evidence type="ECO:0000256" key="1">
    <source>
        <dbReference type="ARBA" id="ARBA00010266"/>
    </source>
</evidence>
<name>A0A0R1VU43_9LACO</name>
<proteinExistence type="inferred from homology"/>
<dbReference type="PATRIC" id="fig|1423743.5.peg.2766"/>
<dbReference type="Gene3D" id="1.10.530.10">
    <property type="match status" value="1"/>
</dbReference>
<dbReference type="InterPro" id="IPR051056">
    <property type="entry name" value="Glycosyl_Hydrolase_73"/>
</dbReference>
<dbReference type="GO" id="GO:0004040">
    <property type="term" value="F:amidase activity"/>
    <property type="evidence" value="ECO:0007669"/>
    <property type="project" value="InterPro"/>
</dbReference>
<dbReference type="AlphaFoldDB" id="A0A0R1VU43"/>
<evidence type="ECO:0000256" key="2">
    <source>
        <dbReference type="ARBA" id="ARBA00022801"/>
    </source>
</evidence>
<keyword evidence="2" id="KW-0378">Hydrolase</keyword>
<feature type="domain" description="Mannosyl-glycoprotein endo-beta-N-acetylglucosamidase-like" evidence="3">
    <location>
        <begin position="51"/>
        <end position="174"/>
    </location>
</feature>
<dbReference type="Gene3D" id="4.10.80.30">
    <property type="entry name" value="DNA polymerase, domain 6"/>
    <property type="match status" value="1"/>
</dbReference>
<organism evidence="4 5">
    <name type="scientific">Lentilactobacillus farraginis DSM 18382 = JCM 14108</name>
    <dbReference type="NCBI Taxonomy" id="1423743"/>
    <lineage>
        <taxon>Bacteria</taxon>
        <taxon>Bacillati</taxon>
        <taxon>Bacillota</taxon>
        <taxon>Bacilli</taxon>
        <taxon>Lactobacillales</taxon>
        <taxon>Lactobacillaceae</taxon>
        <taxon>Lentilactobacillus</taxon>
    </lineage>
</organism>
<protein>
    <submittedName>
        <fullName evidence="4">N-acetylmuramidase</fullName>
    </submittedName>
</protein>
<dbReference type="SMART" id="SM00047">
    <property type="entry name" value="LYZ2"/>
    <property type="match status" value="1"/>
</dbReference>
<dbReference type="Proteomes" id="UP000051966">
    <property type="component" value="Unassembled WGS sequence"/>
</dbReference>
<accession>A0A0R1VU43</accession>
<evidence type="ECO:0000313" key="4">
    <source>
        <dbReference type="EMBL" id="KRM09210.1"/>
    </source>
</evidence>
<evidence type="ECO:0000259" key="3">
    <source>
        <dbReference type="SMART" id="SM00047"/>
    </source>
</evidence>